<comment type="pathway">
    <text evidence="3">Purine metabolism; urate degradation; (S)-allantoin from urate: step 1/3.</text>
</comment>
<evidence type="ECO:0000256" key="8">
    <source>
        <dbReference type="SAM" id="MobiDB-lite"/>
    </source>
</evidence>
<evidence type="ECO:0000313" key="10">
    <source>
        <dbReference type="EMBL" id="SIS42391.1"/>
    </source>
</evidence>
<dbReference type="InterPro" id="IPR019842">
    <property type="entry name" value="Uricase_CS"/>
</dbReference>
<sequence length="530" mass="60149">MRLSLEDLNRMDQTTFTVTLGWIFEHSPWVAERAWKNRPFSSLDALHQALQSVVEEATMAEKLNLLRAHPELAARVKMADASVREQAAAGLDQLTQNEYEDFTALNQAYSQRFGFPFIIAVRGKNKNEIQAALWKRLGAEPEAELENALQEIYKIARFRLEDVIGKKTDGIPGQTDERPQWNKKSAPTDAIPQLRSDSMQTEPTQRKRVMFYGKGDVFVYRTYAKPLVGVKQIPESTFTKKENVIFGMNVKIALHGDKFLSSFTEGDNSLVIATDSMKNFIQRQAAHYEGSTIEGFLEFVCKRFLEKYPHVTSIDISADEVPFDPCIVPGEFGMQGSGLVYRHSRNEHATVSMEVTRGPQGYEISRHQSGISDLHLIKVSGSSFYGYIQDEYTTLKEAYDRPLFIYVNIGWRYGNVADASGADPSRYVPAEQIRDIARTVFHELNNRSIQHLIYHIGRRILQRFPQLAEVQFETNNRTWFTVVEDIPDSQGGVFTEPMPPYGFQGFTMTRADLGETTTEGEPALVGVETR</sequence>
<dbReference type="InterPro" id="IPR017580">
    <property type="entry name" value="OHCU_decarboxylase-1"/>
</dbReference>
<feature type="domain" description="Oxo-4-hydroxy-4-carboxy-5-ureidoimidazoline decarboxylase" evidence="9">
    <location>
        <begin position="9"/>
        <end position="161"/>
    </location>
</feature>
<keyword evidence="5" id="KW-0210">Decarboxylase</keyword>
<feature type="region of interest" description="Disordered" evidence="8">
    <location>
        <begin position="169"/>
        <end position="202"/>
    </location>
</feature>
<dbReference type="Pfam" id="PF01014">
    <property type="entry name" value="Uricase"/>
    <property type="match status" value="2"/>
</dbReference>
<evidence type="ECO:0000256" key="7">
    <source>
        <dbReference type="ARBA" id="ARBA00023239"/>
    </source>
</evidence>
<dbReference type="RefSeq" id="WP_076523207.1">
    <property type="nucleotide sequence ID" value="NZ_CP048103.1"/>
</dbReference>
<keyword evidence="4" id="KW-0659">Purine metabolism</keyword>
<dbReference type="PROSITE" id="PS00366">
    <property type="entry name" value="URICASE"/>
    <property type="match status" value="1"/>
</dbReference>
<dbReference type="PANTHER" id="PTHR43466">
    <property type="entry name" value="2-OXO-4-HYDROXY-4-CARBOXY-5-UREIDOIMIDAZOLINE DECARBOXYLASE-RELATED"/>
    <property type="match status" value="1"/>
</dbReference>
<evidence type="ECO:0000256" key="6">
    <source>
        <dbReference type="ARBA" id="ARBA00023002"/>
    </source>
</evidence>
<dbReference type="UniPathway" id="UPA00394">
    <property type="reaction ID" value="UER00650"/>
</dbReference>
<comment type="pathway">
    <text evidence="2">Purine metabolism; urate degradation; (S)-allantoin from urate: step 3/3.</text>
</comment>
<dbReference type="NCBIfam" id="TIGR03164">
    <property type="entry name" value="UHCUDC"/>
    <property type="match status" value="1"/>
</dbReference>
<dbReference type="Proteomes" id="UP000186795">
    <property type="component" value="Unassembled WGS sequence"/>
</dbReference>
<dbReference type="InterPro" id="IPR018020">
    <property type="entry name" value="OHCU_decarboxylase"/>
</dbReference>
<dbReference type="PANTHER" id="PTHR43466:SF1">
    <property type="entry name" value="2-OXO-4-HYDROXY-4-CARBOXY-5-UREIDOIMIDAZOLINE DECARBOXYLASE-RELATED"/>
    <property type="match status" value="1"/>
</dbReference>
<protein>
    <submittedName>
        <fullName evidence="10">Urate oxidase / 2-oxo-4-hydroxy-4-carboxy-5-ureidoimidazoline decarboxylase</fullName>
    </submittedName>
</protein>
<evidence type="ECO:0000256" key="2">
    <source>
        <dbReference type="ARBA" id="ARBA00004754"/>
    </source>
</evidence>
<dbReference type="OrthoDB" id="9809009at2"/>
<evidence type="ECO:0000256" key="4">
    <source>
        <dbReference type="ARBA" id="ARBA00022631"/>
    </source>
</evidence>
<keyword evidence="7" id="KW-0456">Lyase</keyword>
<dbReference type="AlphaFoldDB" id="A0A1N7IZI7"/>
<dbReference type="InterPro" id="IPR036778">
    <property type="entry name" value="OHCU_decarboxylase_sf"/>
</dbReference>
<dbReference type="GO" id="GO:0006144">
    <property type="term" value="P:purine nucleobase metabolic process"/>
    <property type="evidence" value="ECO:0007669"/>
    <property type="project" value="UniProtKB-KW"/>
</dbReference>
<evidence type="ECO:0000256" key="1">
    <source>
        <dbReference type="ARBA" id="ARBA00001163"/>
    </source>
</evidence>
<dbReference type="SUPFAM" id="SSF55620">
    <property type="entry name" value="Tetrahydrobiopterin biosynthesis enzymes-like"/>
    <property type="match status" value="2"/>
</dbReference>
<reference evidence="11" key="1">
    <citation type="submission" date="2017-01" db="EMBL/GenBank/DDBJ databases">
        <authorList>
            <person name="Varghese N."/>
            <person name="Submissions S."/>
        </authorList>
    </citation>
    <scope>NUCLEOTIDE SEQUENCE [LARGE SCALE GENOMIC DNA]</scope>
    <source>
        <strain evidence="11">DSM 45196</strain>
    </source>
</reference>
<evidence type="ECO:0000256" key="3">
    <source>
        <dbReference type="ARBA" id="ARBA00004831"/>
    </source>
</evidence>
<organism evidence="10 11">
    <name type="scientific">Kroppenstedtia eburnea</name>
    <dbReference type="NCBI Taxonomy" id="714067"/>
    <lineage>
        <taxon>Bacteria</taxon>
        <taxon>Bacillati</taxon>
        <taxon>Bacillota</taxon>
        <taxon>Bacilli</taxon>
        <taxon>Bacillales</taxon>
        <taxon>Thermoactinomycetaceae</taxon>
        <taxon>Kroppenstedtia</taxon>
    </lineage>
</organism>
<dbReference type="GO" id="GO:0000255">
    <property type="term" value="P:allantoin metabolic process"/>
    <property type="evidence" value="ECO:0007669"/>
    <property type="project" value="InterPro"/>
</dbReference>
<dbReference type="InterPro" id="IPR002042">
    <property type="entry name" value="Uricase"/>
</dbReference>
<dbReference type="GO" id="GO:0004846">
    <property type="term" value="F:urate oxidase activity"/>
    <property type="evidence" value="ECO:0007669"/>
    <property type="project" value="InterPro"/>
</dbReference>
<dbReference type="PRINTS" id="PR00093">
    <property type="entry name" value="URICASE"/>
</dbReference>
<dbReference type="Pfam" id="PF09349">
    <property type="entry name" value="OHCU_decarbox"/>
    <property type="match status" value="1"/>
</dbReference>
<dbReference type="GO" id="GO:0051997">
    <property type="term" value="F:2-oxo-4-hydroxy-4-carboxy-5-ureidoimidazoline decarboxylase activity"/>
    <property type="evidence" value="ECO:0007669"/>
    <property type="project" value="UniProtKB-EC"/>
</dbReference>
<evidence type="ECO:0000313" key="11">
    <source>
        <dbReference type="Proteomes" id="UP000186795"/>
    </source>
</evidence>
<evidence type="ECO:0000256" key="5">
    <source>
        <dbReference type="ARBA" id="ARBA00022793"/>
    </source>
</evidence>
<evidence type="ECO:0000259" key="9">
    <source>
        <dbReference type="Pfam" id="PF09349"/>
    </source>
</evidence>
<name>A0A1N7IZI7_9BACL</name>
<proteinExistence type="predicted"/>
<gene>
    <name evidence="10" type="ORF">SAMN05421790_101540</name>
</gene>
<feature type="compositionally biased region" description="Basic and acidic residues" evidence="8">
    <location>
        <begin position="169"/>
        <end position="180"/>
    </location>
</feature>
<dbReference type="Gene3D" id="3.10.270.10">
    <property type="entry name" value="Urate Oxidase"/>
    <property type="match status" value="1"/>
</dbReference>
<dbReference type="Gene3D" id="1.10.3330.10">
    <property type="entry name" value="Oxo-4-hydroxy-4-carboxy-5-ureidoimidazoline decarboxylase"/>
    <property type="match status" value="1"/>
</dbReference>
<accession>A0A1N7IZI7</accession>
<comment type="catalytic activity">
    <reaction evidence="1">
        <text>5-hydroxy-2-oxo-4-ureido-2,5-dihydro-1H-imidazole-5-carboxylate + H(+) = (S)-allantoin + CO2</text>
        <dbReference type="Rhea" id="RHEA:26301"/>
        <dbReference type="ChEBI" id="CHEBI:15378"/>
        <dbReference type="ChEBI" id="CHEBI:15678"/>
        <dbReference type="ChEBI" id="CHEBI:16526"/>
        <dbReference type="ChEBI" id="CHEBI:58639"/>
        <dbReference type="EC" id="4.1.1.97"/>
    </reaction>
</comment>
<dbReference type="SUPFAM" id="SSF158694">
    <property type="entry name" value="UraD-Like"/>
    <property type="match status" value="1"/>
</dbReference>
<keyword evidence="6" id="KW-0560">Oxidoreductase</keyword>
<keyword evidence="11" id="KW-1185">Reference proteome</keyword>
<dbReference type="NCBIfam" id="TIGR03383">
    <property type="entry name" value="urate_oxi"/>
    <property type="match status" value="1"/>
</dbReference>
<dbReference type="EMBL" id="FTOD01000001">
    <property type="protein sequence ID" value="SIS42391.1"/>
    <property type="molecule type" value="Genomic_DNA"/>
</dbReference>
<dbReference type="GO" id="GO:0019628">
    <property type="term" value="P:urate catabolic process"/>
    <property type="evidence" value="ECO:0007669"/>
    <property type="project" value="UniProtKB-UniPathway"/>
</dbReference>